<dbReference type="Gene3D" id="3.40.50.360">
    <property type="match status" value="1"/>
</dbReference>
<accession>A0ABW3W764</accession>
<dbReference type="InterPro" id="IPR050712">
    <property type="entry name" value="NAD(P)H-dep_reductase"/>
</dbReference>
<name>A0ABW3W764_9ACTN</name>
<dbReference type="EC" id="1.-.-.-" evidence="2"/>
<dbReference type="GO" id="GO:0016491">
    <property type="term" value="F:oxidoreductase activity"/>
    <property type="evidence" value="ECO:0007669"/>
    <property type="project" value="UniProtKB-KW"/>
</dbReference>
<dbReference type="SUPFAM" id="SSF52218">
    <property type="entry name" value="Flavoproteins"/>
    <property type="match status" value="1"/>
</dbReference>
<proteinExistence type="predicted"/>
<comment type="caution">
    <text evidence="2">The sequence shown here is derived from an EMBL/GenBank/DDBJ whole genome shotgun (WGS) entry which is preliminary data.</text>
</comment>
<dbReference type="PANTHER" id="PTHR30543:SF21">
    <property type="entry name" value="NAD(P)H-DEPENDENT FMN REDUCTASE LOT6"/>
    <property type="match status" value="1"/>
</dbReference>
<evidence type="ECO:0000259" key="1">
    <source>
        <dbReference type="Pfam" id="PF03358"/>
    </source>
</evidence>
<evidence type="ECO:0000313" key="3">
    <source>
        <dbReference type="Proteomes" id="UP001597229"/>
    </source>
</evidence>
<dbReference type="RefSeq" id="WP_367920257.1">
    <property type="nucleotide sequence ID" value="NZ_BAABAC010000028.1"/>
</dbReference>
<dbReference type="PANTHER" id="PTHR30543">
    <property type="entry name" value="CHROMATE REDUCTASE"/>
    <property type="match status" value="1"/>
</dbReference>
<keyword evidence="2" id="KW-0560">Oxidoreductase</keyword>
<protein>
    <submittedName>
        <fullName evidence="2">NADPH-dependent FMN reductase</fullName>
        <ecNumber evidence="2">1.-.-.-</ecNumber>
    </submittedName>
</protein>
<reference evidence="3" key="1">
    <citation type="journal article" date="2019" name="Int. J. Syst. Evol. Microbiol.">
        <title>The Global Catalogue of Microorganisms (GCM) 10K type strain sequencing project: providing services to taxonomists for standard genome sequencing and annotation.</title>
        <authorList>
            <consortium name="The Broad Institute Genomics Platform"/>
            <consortium name="The Broad Institute Genome Sequencing Center for Infectious Disease"/>
            <person name="Wu L."/>
            <person name="Ma J."/>
        </authorList>
    </citation>
    <scope>NUCLEOTIDE SEQUENCE [LARGE SCALE GENOMIC DNA]</scope>
    <source>
        <strain evidence="3">CCUG 52478</strain>
    </source>
</reference>
<keyword evidence="3" id="KW-1185">Reference proteome</keyword>
<dbReference type="EMBL" id="JBHTLX010000034">
    <property type="protein sequence ID" value="MFD1251148.1"/>
    <property type="molecule type" value="Genomic_DNA"/>
</dbReference>
<dbReference type="Proteomes" id="UP001597229">
    <property type="component" value="Unassembled WGS sequence"/>
</dbReference>
<evidence type="ECO:0000313" key="2">
    <source>
        <dbReference type="EMBL" id="MFD1251148.1"/>
    </source>
</evidence>
<organism evidence="2 3">
    <name type="scientific">Nocardioides ginsengisoli</name>
    <dbReference type="NCBI Taxonomy" id="363868"/>
    <lineage>
        <taxon>Bacteria</taxon>
        <taxon>Bacillati</taxon>
        <taxon>Actinomycetota</taxon>
        <taxon>Actinomycetes</taxon>
        <taxon>Propionibacteriales</taxon>
        <taxon>Nocardioidaceae</taxon>
        <taxon>Nocardioides</taxon>
    </lineage>
</organism>
<gene>
    <name evidence="2" type="ORF">ACFQ3F_25380</name>
</gene>
<feature type="domain" description="NADPH-dependent FMN reductase-like" evidence="1">
    <location>
        <begin position="7"/>
        <end position="155"/>
    </location>
</feature>
<dbReference type="InterPro" id="IPR005025">
    <property type="entry name" value="FMN_Rdtase-like_dom"/>
</dbReference>
<dbReference type="InterPro" id="IPR029039">
    <property type="entry name" value="Flavoprotein-like_sf"/>
</dbReference>
<sequence length="187" mass="20478">MKEETVMKVLGISGSLRRESYNTRLLRASESLAPITMNIEAYEDLAGIPPYNSDDDGEHAPALVQSFRAQVRDADALLIATPEYNYSIPGVLKNAIDWLSTGDGGQLLAGKPIAVMGAAPTAFGSVRAQLALRQVFVWTDSKLVVKPEVMVFNAHERFVEDKLVDEGTQDLVRRLLHALAAKVEEAR</sequence>
<dbReference type="Pfam" id="PF03358">
    <property type="entry name" value="FMN_red"/>
    <property type="match status" value="1"/>
</dbReference>